<dbReference type="CDD" id="cd00051">
    <property type="entry name" value="EFh"/>
    <property type="match status" value="2"/>
</dbReference>
<dbReference type="GO" id="GO:0005509">
    <property type="term" value="F:calcium ion binding"/>
    <property type="evidence" value="ECO:0007669"/>
    <property type="project" value="InterPro"/>
</dbReference>
<dbReference type="InterPro" id="IPR050230">
    <property type="entry name" value="CALM/Myosin/TropC-like"/>
</dbReference>
<dbReference type="InParanoid" id="D8LW02"/>
<dbReference type="Pfam" id="PF13499">
    <property type="entry name" value="EF-hand_7"/>
    <property type="match status" value="2"/>
</dbReference>
<dbReference type="SMART" id="SM00054">
    <property type="entry name" value="EFh"/>
    <property type="match status" value="4"/>
</dbReference>
<keyword evidence="6" id="KW-0206">Cytoskeleton</keyword>
<dbReference type="Proteomes" id="UP000008312">
    <property type="component" value="Unassembled WGS sequence"/>
</dbReference>
<evidence type="ECO:0000256" key="2">
    <source>
        <dbReference type="ARBA" id="ARBA00005253"/>
    </source>
</evidence>
<dbReference type="FunFam" id="1.10.238.10:FF:000181">
    <property type="entry name" value="CALML5 isoform 1"/>
    <property type="match status" value="2"/>
</dbReference>
<dbReference type="OrthoDB" id="26525at2759"/>
<feature type="domain" description="EF-hand" evidence="7">
    <location>
        <begin position="118"/>
        <end position="153"/>
    </location>
</feature>
<evidence type="ECO:0000313" key="9">
    <source>
        <dbReference type="Proteomes" id="UP000008312"/>
    </source>
</evidence>
<dbReference type="PROSITE" id="PS50222">
    <property type="entry name" value="EF_HAND_2"/>
    <property type="match status" value="4"/>
</dbReference>
<sequence>MSKVELTEEQRKEYTQAFEVFDKDKDGFVSRQELKTIMRSLGQNPSEDDIEELMVTADSNQDGKISYDEFMTLISNQIKQSEDVDEMSEAFAVFDVDKDGYITKSELRQVMNRLGENLTDAQLDAMIKEADGDKDGRIDINEFRSLMKLSVCSTKISKNATKTNELSFFPIAPDRPFAGSLSSRSAAPPAIASSMHPDFPCTALIP</sequence>
<comment type="subcellular location">
    <subcellularLocation>
        <location evidence="1">Cytoplasm</location>
        <location evidence="1">Cytoskeleton</location>
    </subcellularLocation>
</comment>
<keyword evidence="6" id="KW-0963">Cytoplasm</keyword>
<comment type="similarity">
    <text evidence="2">Belongs to the centrin family.</text>
</comment>
<dbReference type="InterPro" id="IPR011992">
    <property type="entry name" value="EF-hand-dom_pair"/>
</dbReference>
<dbReference type="AlphaFoldDB" id="D8LW02"/>
<evidence type="ECO:0000313" key="8">
    <source>
        <dbReference type="EMBL" id="CBK19991.2"/>
    </source>
</evidence>
<dbReference type="GeneID" id="24917697"/>
<dbReference type="PANTHER" id="PTHR23048">
    <property type="entry name" value="MYOSIN LIGHT CHAIN 1, 3"/>
    <property type="match status" value="1"/>
</dbReference>
<dbReference type="FunCoup" id="D8LW02">
    <property type="interactions" value="133"/>
</dbReference>
<protein>
    <recommendedName>
        <fullName evidence="7">EF-hand domain-containing protein</fullName>
    </recommendedName>
</protein>
<dbReference type="PROSITE" id="PS00018">
    <property type="entry name" value="EF_HAND_1"/>
    <property type="match status" value="4"/>
</dbReference>
<dbReference type="OMA" id="RIDCESI"/>
<dbReference type="RefSeq" id="XP_012894039.1">
    <property type="nucleotide sequence ID" value="XM_013038585.1"/>
</dbReference>
<accession>D8LW02</accession>
<evidence type="ECO:0000256" key="1">
    <source>
        <dbReference type="ARBA" id="ARBA00004245"/>
    </source>
</evidence>
<keyword evidence="5" id="KW-0106">Calcium</keyword>
<feature type="domain" description="EF-hand" evidence="7">
    <location>
        <begin position="45"/>
        <end position="80"/>
    </location>
</feature>
<evidence type="ECO:0000256" key="3">
    <source>
        <dbReference type="ARBA" id="ARBA00022723"/>
    </source>
</evidence>
<dbReference type="EMBL" id="FN668638">
    <property type="protein sequence ID" value="CBK19991.2"/>
    <property type="molecule type" value="Genomic_DNA"/>
</dbReference>
<dbReference type="InterPro" id="IPR002048">
    <property type="entry name" value="EF_hand_dom"/>
</dbReference>
<name>D8LW02_BLAHO</name>
<reference evidence="8" key="1">
    <citation type="submission" date="2010-02" db="EMBL/GenBank/DDBJ databases">
        <title>Sequencing and annotation of the Blastocystis hominis genome.</title>
        <authorList>
            <person name="Wincker P."/>
        </authorList>
    </citation>
    <scope>NUCLEOTIDE SEQUENCE</scope>
    <source>
        <strain evidence="8">Singapore isolate B</strain>
    </source>
</reference>
<dbReference type="InterPro" id="IPR018247">
    <property type="entry name" value="EF_Hand_1_Ca_BS"/>
</dbReference>
<keyword evidence="9" id="KW-1185">Reference proteome</keyword>
<evidence type="ECO:0000256" key="4">
    <source>
        <dbReference type="ARBA" id="ARBA00022737"/>
    </source>
</evidence>
<gene>
    <name evidence="8" type="ORF">GSBLH_T00000385001</name>
</gene>
<feature type="domain" description="EF-hand" evidence="7">
    <location>
        <begin position="82"/>
        <end position="117"/>
    </location>
</feature>
<dbReference type="SUPFAM" id="SSF47473">
    <property type="entry name" value="EF-hand"/>
    <property type="match status" value="1"/>
</dbReference>
<dbReference type="PANTHER" id="PTHR23048:SF59">
    <property type="entry name" value="EF-HAND SUPERFAMILY PROTEIN"/>
    <property type="match status" value="1"/>
</dbReference>
<evidence type="ECO:0000256" key="5">
    <source>
        <dbReference type="ARBA" id="ARBA00022837"/>
    </source>
</evidence>
<keyword evidence="4" id="KW-0677">Repeat</keyword>
<keyword evidence="3" id="KW-0479">Metal-binding</keyword>
<feature type="domain" description="EF-hand" evidence="7">
    <location>
        <begin position="9"/>
        <end position="44"/>
    </location>
</feature>
<dbReference type="Gene3D" id="1.10.238.10">
    <property type="entry name" value="EF-hand"/>
    <property type="match status" value="2"/>
</dbReference>
<evidence type="ECO:0000256" key="6">
    <source>
        <dbReference type="ARBA" id="ARBA00023212"/>
    </source>
</evidence>
<evidence type="ECO:0000259" key="7">
    <source>
        <dbReference type="PROSITE" id="PS50222"/>
    </source>
</evidence>
<organism evidence="8">
    <name type="scientific">Blastocystis hominis</name>
    <dbReference type="NCBI Taxonomy" id="12968"/>
    <lineage>
        <taxon>Eukaryota</taxon>
        <taxon>Sar</taxon>
        <taxon>Stramenopiles</taxon>
        <taxon>Bigyra</taxon>
        <taxon>Opalozoa</taxon>
        <taxon>Opalinata</taxon>
        <taxon>Blastocystidae</taxon>
        <taxon>Blastocystis</taxon>
    </lineage>
</organism>
<proteinExistence type="inferred from homology"/>
<dbReference type="GO" id="GO:0016460">
    <property type="term" value="C:myosin II complex"/>
    <property type="evidence" value="ECO:0007669"/>
    <property type="project" value="TreeGrafter"/>
</dbReference>